<organism evidence="4 5">
    <name type="scientific">Chryseolinea serpens</name>
    <dbReference type="NCBI Taxonomy" id="947013"/>
    <lineage>
        <taxon>Bacteria</taxon>
        <taxon>Pseudomonadati</taxon>
        <taxon>Bacteroidota</taxon>
        <taxon>Cytophagia</taxon>
        <taxon>Cytophagales</taxon>
        <taxon>Fulvivirgaceae</taxon>
        <taxon>Chryseolinea</taxon>
    </lineage>
</organism>
<evidence type="ECO:0000313" key="4">
    <source>
        <dbReference type="EMBL" id="SHG90687.1"/>
    </source>
</evidence>
<dbReference type="GO" id="GO:0016020">
    <property type="term" value="C:membrane"/>
    <property type="evidence" value="ECO:0007669"/>
    <property type="project" value="UniProtKB-UniRule"/>
</dbReference>
<evidence type="ECO:0000256" key="2">
    <source>
        <dbReference type="SAM" id="SignalP"/>
    </source>
</evidence>
<feature type="chain" id="PRO_5009912632" evidence="2">
    <location>
        <begin position="30"/>
        <end position="685"/>
    </location>
</feature>
<sequence length="685" mass="75090">MKKTALVDLMKKNIYAVSLFLLLASPAWAQSSFIPKNLGPNINSTYDEINPVLSADGKTLYFSRVNHPSNTFGATDSQDIWFSKLQADGSWSVAERLPRFNLGHYNAVLSTSADGNTLLINGIYSADGMTWKKNGLSTVSKTADGWSMPMPLKVSTRGAKSPASMSADGKSIVFSFAKGKTSKLYVSELNEKGKWTKPKKIDALSSDAASEETPFLLADNKTLYFSSNRGTNGSYNIYKTTRTGSDWISWSAPVALNDTINTSGYESYFKTNANGSMGYFSSGNQSLGGADIFKVKIYEDNPFIIATGKIQNQKSNRTLKGKTAKILVNGQPADSVWMHADSGTYRLKLPMRKRYEVSVVVPDYKEVKDVIDASEIKEYTELNKDLKAEPLTYVVVKGKLFIKNTNNLLPAKSNAKIVIDGEQVDSARVDKDAGTYEVKLPHGTLYYMQVSAKHFESFPEPLDLNAVDEYRSITLDLLADAEKMAIVSGKVINKKTGRPWSGNPGLRIMVEGIDNSAAAIDSLLGTYDLRVPLKEAYVLSATAPGFYPIAETIDVTNETNEVTLSRDLWVVPIEVGQSVRLNTISFDPDKSELKEKSFAELDRLAALLESDKAIRIEVGDHSDKAGKGKLSSARAKAVAEYLVQKGIAKERIVSKGYGGSKPLASAKTEEGKAKNQRVEFTILRK</sequence>
<dbReference type="Gene3D" id="3.30.1330.60">
    <property type="entry name" value="OmpA-like domain"/>
    <property type="match status" value="1"/>
</dbReference>
<dbReference type="SUPFAM" id="SSF103088">
    <property type="entry name" value="OmpA-like"/>
    <property type="match status" value="1"/>
</dbReference>
<dbReference type="SUPFAM" id="SSF82171">
    <property type="entry name" value="DPP6 N-terminal domain-like"/>
    <property type="match status" value="1"/>
</dbReference>
<dbReference type="Gene3D" id="2.120.10.30">
    <property type="entry name" value="TolB, C-terminal domain"/>
    <property type="match status" value="1"/>
</dbReference>
<dbReference type="InterPro" id="IPR006665">
    <property type="entry name" value="OmpA-like"/>
</dbReference>
<dbReference type="InterPro" id="IPR011042">
    <property type="entry name" value="6-blade_b-propeller_TolB-like"/>
</dbReference>
<feature type="domain" description="OmpA-like" evidence="3">
    <location>
        <begin position="575"/>
        <end position="685"/>
    </location>
</feature>
<gene>
    <name evidence="4" type="ORF">SAMN04488109_2420</name>
</gene>
<name>A0A1M5NMJ2_9BACT</name>
<keyword evidence="1" id="KW-0472">Membrane</keyword>
<dbReference type="Proteomes" id="UP000184212">
    <property type="component" value="Unassembled WGS sequence"/>
</dbReference>
<keyword evidence="5" id="KW-1185">Reference proteome</keyword>
<evidence type="ECO:0000313" key="5">
    <source>
        <dbReference type="Proteomes" id="UP000184212"/>
    </source>
</evidence>
<dbReference type="CDD" id="cd07185">
    <property type="entry name" value="OmpA_C-like"/>
    <property type="match status" value="1"/>
</dbReference>
<dbReference type="PANTHER" id="PTHR30329:SF21">
    <property type="entry name" value="LIPOPROTEIN YIAD-RELATED"/>
    <property type="match status" value="1"/>
</dbReference>
<dbReference type="Pfam" id="PF07676">
    <property type="entry name" value="PD40"/>
    <property type="match status" value="2"/>
</dbReference>
<dbReference type="Gene3D" id="2.60.40.1120">
    <property type="entry name" value="Carboxypeptidase-like, regulatory domain"/>
    <property type="match status" value="1"/>
</dbReference>
<dbReference type="PROSITE" id="PS51123">
    <property type="entry name" value="OMPA_2"/>
    <property type="match status" value="1"/>
</dbReference>
<dbReference type="InterPro" id="IPR050330">
    <property type="entry name" value="Bact_OuterMem_StrucFunc"/>
</dbReference>
<protein>
    <submittedName>
        <fullName evidence="4">Outer membrane protein OmpA</fullName>
    </submittedName>
</protein>
<feature type="signal peptide" evidence="2">
    <location>
        <begin position="1"/>
        <end position="29"/>
    </location>
</feature>
<dbReference type="OrthoDB" id="1490539at2"/>
<evidence type="ECO:0000256" key="1">
    <source>
        <dbReference type="PROSITE-ProRule" id="PRU00473"/>
    </source>
</evidence>
<dbReference type="EMBL" id="FQWQ01000001">
    <property type="protein sequence ID" value="SHG90687.1"/>
    <property type="molecule type" value="Genomic_DNA"/>
</dbReference>
<dbReference type="PANTHER" id="PTHR30329">
    <property type="entry name" value="STATOR ELEMENT OF FLAGELLAR MOTOR COMPLEX"/>
    <property type="match status" value="1"/>
</dbReference>
<dbReference type="STRING" id="947013.SAMN04488109_2420"/>
<accession>A0A1M5NMJ2</accession>
<keyword evidence="2" id="KW-0732">Signal</keyword>
<reference evidence="4 5" key="1">
    <citation type="submission" date="2016-11" db="EMBL/GenBank/DDBJ databases">
        <authorList>
            <person name="Jaros S."/>
            <person name="Januszkiewicz K."/>
            <person name="Wedrychowicz H."/>
        </authorList>
    </citation>
    <scope>NUCLEOTIDE SEQUENCE [LARGE SCALE GENOMIC DNA]</scope>
    <source>
        <strain evidence="4 5">DSM 24574</strain>
    </source>
</reference>
<evidence type="ECO:0000259" key="3">
    <source>
        <dbReference type="PROSITE" id="PS51123"/>
    </source>
</evidence>
<dbReference type="AlphaFoldDB" id="A0A1M5NMJ2"/>
<dbReference type="Pfam" id="PF00691">
    <property type="entry name" value="OmpA"/>
    <property type="match status" value="1"/>
</dbReference>
<dbReference type="InterPro" id="IPR036737">
    <property type="entry name" value="OmpA-like_sf"/>
</dbReference>
<proteinExistence type="predicted"/>
<dbReference type="InterPro" id="IPR011659">
    <property type="entry name" value="WD40"/>
</dbReference>